<protein>
    <submittedName>
        <fullName evidence="2">Uncharacterized protein</fullName>
    </submittedName>
</protein>
<feature type="compositionally biased region" description="Acidic residues" evidence="1">
    <location>
        <begin position="28"/>
        <end position="43"/>
    </location>
</feature>
<dbReference type="EMBL" id="HBUF01023819">
    <property type="protein sequence ID" value="CAG6612118.1"/>
    <property type="molecule type" value="Transcribed_RNA"/>
</dbReference>
<proteinExistence type="predicted"/>
<evidence type="ECO:0000256" key="1">
    <source>
        <dbReference type="SAM" id="MobiDB-lite"/>
    </source>
</evidence>
<organism evidence="2">
    <name type="scientific">Cacopsylla melanoneura</name>
    <dbReference type="NCBI Taxonomy" id="428564"/>
    <lineage>
        <taxon>Eukaryota</taxon>
        <taxon>Metazoa</taxon>
        <taxon>Ecdysozoa</taxon>
        <taxon>Arthropoda</taxon>
        <taxon>Hexapoda</taxon>
        <taxon>Insecta</taxon>
        <taxon>Pterygota</taxon>
        <taxon>Neoptera</taxon>
        <taxon>Paraneoptera</taxon>
        <taxon>Hemiptera</taxon>
        <taxon>Sternorrhyncha</taxon>
        <taxon>Psylloidea</taxon>
        <taxon>Psyllidae</taxon>
        <taxon>Psyllinae</taxon>
        <taxon>Cacopsylla</taxon>
    </lineage>
</organism>
<name>A0A8D8LL52_9HEMI</name>
<dbReference type="AlphaFoldDB" id="A0A8D8LL52"/>
<evidence type="ECO:0000313" key="2">
    <source>
        <dbReference type="EMBL" id="CAG6612124.1"/>
    </source>
</evidence>
<feature type="compositionally biased region" description="Basic and acidic residues" evidence="1">
    <location>
        <begin position="44"/>
        <end position="54"/>
    </location>
</feature>
<dbReference type="EMBL" id="HBUF01023823">
    <property type="protein sequence ID" value="CAG6612130.1"/>
    <property type="molecule type" value="Transcribed_RNA"/>
</dbReference>
<sequence length="100" mass="11718">MNSSRIEGDDFDDVQSLGPKVVYVTEFSDSDDSSVEDETEEEKEAQRWKDSKKRTEIPSEFWHIQKLIKYMKVKTVEHEYLSKRPTTNRSLAMKMLGAKK</sequence>
<dbReference type="EMBL" id="HBUF01023822">
    <property type="protein sequence ID" value="CAG6612127.1"/>
    <property type="molecule type" value="Transcribed_RNA"/>
</dbReference>
<accession>A0A8D8LL52</accession>
<feature type="region of interest" description="Disordered" evidence="1">
    <location>
        <begin position="28"/>
        <end position="54"/>
    </location>
</feature>
<dbReference type="EMBL" id="HBUF01023821">
    <property type="protein sequence ID" value="CAG6612124.1"/>
    <property type="molecule type" value="Transcribed_RNA"/>
</dbReference>
<reference evidence="2" key="1">
    <citation type="submission" date="2021-05" db="EMBL/GenBank/DDBJ databases">
        <authorList>
            <person name="Alioto T."/>
            <person name="Alioto T."/>
            <person name="Gomez Garrido J."/>
        </authorList>
    </citation>
    <scope>NUCLEOTIDE SEQUENCE</scope>
</reference>